<dbReference type="InterPro" id="IPR058060">
    <property type="entry name" value="HYC_CC_PP"/>
</dbReference>
<dbReference type="EMBL" id="BBWV01000002">
    <property type="protein sequence ID" value="GAO43422.1"/>
    <property type="molecule type" value="Genomic_DNA"/>
</dbReference>
<dbReference type="RefSeq" id="WP_157474013.1">
    <property type="nucleotide sequence ID" value="NZ_BBWV01000002.1"/>
</dbReference>
<dbReference type="Proteomes" id="UP000033121">
    <property type="component" value="Unassembled WGS sequence"/>
</dbReference>
<sequence>MKKFLTIAMAFLYLLVSSGFMVEIHHCMGRVADTGIRLFHIGDDDTHCGKCGMDKSGSGKHCCKDEYKSLQVKDDQKPASLHFQLDAPVLVLNSKPFEAEPPTVLQDRCLYPFRPNPPPDLTDPPLSLLCVFRI</sequence>
<dbReference type="InterPro" id="IPR058512">
    <property type="entry name" value="DUF8199"/>
</dbReference>
<dbReference type="NCBIfam" id="NF047658">
    <property type="entry name" value="HYC_CC_PP"/>
    <property type="match status" value="1"/>
</dbReference>
<evidence type="ECO:0000313" key="2">
    <source>
        <dbReference type="Proteomes" id="UP000033121"/>
    </source>
</evidence>
<proteinExistence type="predicted"/>
<dbReference type="OrthoDB" id="676308at2"/>
<organism evidence="1 2">
    <name type="scientific">Flavihumibacter petaseus NBRC 106054</name>
    <dbReference type="NCBI Taxonomy" id="1220578"/>
    <lineage>
        <taxon>Bacteria</taxon>
        <taxon>Pseudomonadati</taxon>
        <taxon>Bacteroidota</taxon>
        <taxon>Chitinophagia</taxon>
        <taxon>Chitinophagales</taxon>
        <taxon>Chitinophagaceae</taxon>
        <taxon>Flavihumibacter</taxon>
    </lineage>
</organism>
<protein>
    <submittedName>
        <fullName evidence="1">Uncharacterized protein</fullName>
    </submittedName>
</protein>
<dbReference type="STRING" id="1220578.FPE01S_02_05270"/>
<dbReference type="Pfam" id="PF26622">
    <property type="entry name" value="DUF8199"/>
    <property type="match status" value="1"/>
</dbReference>
<evidence type="ECO:0000313" key="1">
    <source>
        <dbReference type="EMBL" id="GAO43422.1"/>
    </source>
</evidence>
<gene>
    <name evidence="1" type="ORF">FPE01S_02_05270</name>
</gene>
<reference evidence="1 2" key="1">
    <citation type="submission" date="2015-04" db="EMBL/GenBank/DDBJ databases">
        <title>Whole genome shotgun sequence of Flavihumibacter petaseus NBRC 106054.</title>
        <authorList>
            <person name="Miyazawa S."/>
            <person name="Hosoyama A."/>
            <person name="Hashimoto M."/>
            <person name="Noguchi M."/>
            <person name="Tsuchikane K."/>
            <person name="Ohji S."/>
            <person name="Yamazoe A."/>
            <person name="Ichikawa N."/>
            <person name="Kimura A."/>
            <person name="Fujita N."/>
        </authorList>
    </citation>
    <scope>NUCLEOTIDE SEQUENCE [LARGE SCALE GENOMIC DNA]</scope>
    <source>
        <strain evidence="1 2">NBRC 106054</strain>
    </source>
</reference>
<accession>A0A0E9N0A2</accession>
<name>A0A0E9N0A2_9BACT</name>
<keyword evidence="2" id="KW-1185">Reference proteome</keyword>
<dbReference type="AlphaFoldDB" id="A0A0E9N0A2"/>
<comment type="caution">
    <text evidence="1">The sequence shown here is derived from an EMBL/GenBank/DDBJ whole genome shotgun (WGS) entry which is preliminary data.</text>
</comment>